<feature type="region of interest" description="Disordered" evidence="1">
    <location>
        <begin position="237"/>
        <end position="265"/>
    </location>
</feature>
<evidence type="ECO:0000313" key="4">
    <source>
        <dbReference type="Proteomes" id="UP001597119"/>
    </source>
</evidence>
<sequence>MNRRRYLAALGITTGLTGCLGLGGNSGSTIRASAACTGNETGGCPPADVADGSAPPSTVDPSSFDTLDRNGTTISLVPIDVAYDWYTARAARFADARGQLSYQRSHVRGAVLSSVETPLGTVENWPTDDFIVTYCGCPHHLSSMRAETLIDAGYENVFALDEGFGEWHEREYPMNGQQVATRPPKRLIRGETAPADAGGDAWAWHDPTGQREAAPIAADGSYELQLHFSDVTDDSSIRVETPSYTVEQPLGDLTSDRVTPADARR</sequence>
<accession>A0ABD6C9A4</accession>
<dbReference type="Proteomes" id="UP001597119">
    <property type="component" value="Unassembled WGS sequence"/>
</dbReference>
<feature type="domain" description="Rhodanese" evidence="2">
    <location>
        <begin position="87"/>
        <end position="176"/>
    </location>
</feature>
<evidence type="ECO:0000256" key="1">
    <source>
        <dbReference type="SAM" id="MobiDB-lite"/>
    </source>
</evidence>
<dbReference type="PROSITE" id="PS50206">
    <property type="entry name" value="RHODANESE_3"/>
    <property type="match status" value="1"/>
</dbReference>
<keyword evidence="4" id="KW-1185">Reference proteome</keyword>
<dbReference type="SUPFAM" id="SSF52821">
    <property type="entry name" value="Rhodanese/Cell cycle control phosphatase"/>
    <property type="match status" value="1"/>
</dbReference>
<dbReference type="InterPro" id="IPR036873">
    <property type="entry name" value="Rhodanese-like_dom_sf"/>
</dbReference>
<comment type="caution">
    <text evidence="3">The sequence shown here is derived from an EMBL/GenBank/DDBJ whole genome shotgun (WGS) entry which is preliminary data.</text>
</comment>
<reference evidence="3 4" key="1">
    <citation type="journal article" date="2019" name="Int. J. Syst. Evol. Microbiol.">
        <title>The Global Catalogue of Microorganisms (GCM) 10K type strain sequencing project: providing services to taxonomists for standard genome sequencing and annotation.</title>
        <authorList>
            <consortium name="The Broad Institute Genomics Platform"/>
            <consortium name="The Broad Institute Genome Sequencing Center for Infectious Disease"/>
            <person name="Wu L."/>
            <person name="Ma J."/>
        </authorList>
    </citation>
    <scope>NUCLEOTIDE SEQUENCE [LARGE SCALE GENOMIC DNA]</scope>
    <source>
        <strain evidence="3 4">CGMCC 1.12125</strain>
    </source>
</reference>
<dbReference type="AlphaFoldDB" id="A0ABD6C9A4"/>
<evidence type="ECO:0000313" key="3">
    <source>
        <dbReference type="EMBL" id="MFD1586394.1"/>
    </source>
</evidence>
<dbReference type="Pfam" id="PF00581">
    <property type="entry name" value="Rhodanese"/>
    <property type="match status" value="1"/>
</dbReference>
<dbReference type="CDD" id="cd00158">
    <property type="entry name" value="RHOD"/>
    <property type="match status" value="1"/>
</dbReference>
<dbReference type="RefSeq" id="WP_247379832.1">
    <property type="nucleotide sequence ID" value="NZ_JALLGV010000007.1"/>
</dbReference>
<protein>
    <submittedName>
        <fullName evidence="3">Rhodanese-like domain-containing protein</fullName>
    </submittedName>
</protein>
<gene>
    <name evidence="3" type="ORF">ACFR9U_05335</name>
</gene>
<evidence type="ECO:0000259" key="2">
    <source>
        <dbReference type="PROSITE" id="PS50206"/>
    </source>
</evidence>
<dbReference type="PROSITE" id="PS51257">
    <property type="entry name" value="PROKAR_LIPOPROTEIN"/>
    <property type="match status" value="1"/>
</dbReference>
<dbReference type="EMBL" id="JBHUDJ010000002">
    <property type="protein sequence ID" value="MFD1586394.1"/>
    <property type="molecule type" value="Genomic_DNA"/>
</dbReference>
<proteinExistence type="predicted"/>
<dbReference type="InterPro" id="IPR001763">
    <property type="entry name" value="Rhodanese-like_dom"/>
</dbReference>
<dbReference type="Gene3D" id="3.40.250.10">
    <property type="entry name" value="Rhodanese-like domain"/>
    <property type="match status" value="1"/>
</dbReference>
<name>A0ABD6C9A4_9EURY</name>
<organism evidence="3 4">
    <name type="scientific">Halorientalis brevis</name>
    <dbReference type="NCBI Taxonomy" id="1126241"/>
    <lineage>
        <taxon>Archaea</taxon>
        <taxon>Methanobacteriati</taxon>
        <taxon>Methanobacteriota</taxon>
        <taxon>Stenosarchaea group</taxon>
        <taxon>Halobacteria</taxon>
        <taxon>Halobacteriales</taxon>
        <taxon>Haloarculaceae</taxon>
        <taxon>Halorientalis</taxon>
    </lineage>
</organism>